<feature type="compositionally biased region" description="Acidic residues" evidence="11">
    <location>
        <begin position="33"/>
        <end position="45"/>
    </location>
</feature>
<comment type="similarity">
    <text evidence="2">Belongs to the SPT5 family.</text>
</comment>
<dbReference type="Pfam" id="PF11942">
    <property type="entry name" value="Spt5_N"/>
    <property type="match status" value="1"/>
</dbReference>
<name>A0A1L0AYJ1_9ASCO</name>
<dbReference type="GO" id="GO:0001179">
    <property type="term" value="F:RNA polymerase I general transcription initiation factor binding"/>
    <property type="evidence" value="ECO:0007669"/>
    <property type="project" value="EnsemblFungi"/>
</dbReference>
<dbReference type="GO" id="GO:0000245">
    <property type="term" value="P:spliceosomal complex assembly"/>
    <property type="evidence" value="ECO:0007669"/>
    <property type="project" value="EnsemblFungi"/>
</dbReference>
<keyword evidence="13" id="KW-0251">Elongation factor</keyword>
<feature type="domain" description="KOW" evidence="12">
    <location>
        <begin position="416"/>
        <end position="443"/>
    </location>
</feature>
<dbReference type="InterPro" id="IPR005100">
    <property type="entry name" value="NGN-domain"/>
</dbReference>
<dbReference type="GO" id="GO:0010508">
    <property type="term" value="P:positive regulation of autophagy"/>
    <property type="evidence" value="ECO:0007669"/>
    <property type="project" value="EnsemblFungi"/>
</dbReference>
<feature type="compositionally biased region" description="Basic and acidic residues" evidence="11">
    <location>
        <begin position="80"/>
        <end position="90"/>
    </location>
</feature>
<dbReference type="CDD" id="cd06083">
    <property type="entry name" value="KOW_Spt5_3"/>
    <property type="match status" value="1"/>
</dbReference>
<feature type="region of interest" description="Disordered" evidence="11">
    <location>
        <begin position="1"/>
        <end position="104"/>
    </location>
</feature>
<feature type="coiled-coil region" evidence="10">
    <location>
        <begin position="105"/>
        <end position="132"/>
    </location>
</feature>
<dbReference type="Pfam" id="PF03439">
    <property type="entry name" value="Spt5-NGN"/>
    <property type="match status" value="1"/>
</dbReference>
<dbReference type="InterPro" id="IPR014722">
    <property type="entry name" value="Rib_uL2_dom2"/>
</dbReference>
<dbReference type="CDD" id="cd06081">
    <property type="entry name" value="KOW_Spt5_1"/>
    <property type="match status" value="1"/>
</dbReference>
<feature type="region of interest" description="Disordered" evidence="11">
    <location>
        <begin position="896"/>
        <end position="951"/>
    </location>
</feature>
<evidence type="ECO:0000259" key="12">
    <source>
        <dbReference type="SMART" id="SM00739"/>
    </source>
</evidence>
<dbReference type="GO" id="GO:0006368">
    <property type="term" value="P:transcription elongation by RNA polymerase II"/>
    <property type="evidence" value="ECO:0007669"/>
    <property type="project" value="TreeGrafter"/>
</dbReference>
<dbReference type="InterPro" id="IPR039385">
    <property type="entry name" value="NGN_Euk"/>
</dbReference>
<evidence type="ECO:0000313" key="14">
    <source>
        <dbReference type="Proteomes" id="UP000183365"/>
    </source>
</evidence>
<feature type="compositionally biased region" description="Low complexity" evidence="11">
    <location>
        <begin position="849"/>
        <end position="859"/>
    </location>
</feature>
<evidence type="ECO:0000256" key="9">
    <source>
        <dbReference type="ARBA" id="ARBA00031006"/>
    </source>
</evidence>
<feature type="domain" description="KOW" evidence="12">
    <location>
        <begin position="467"/>
        <end position="494"/>
    </location>
</feature>
<feature type="compositionally biased region" description="Polar residues" evidence="11">
    <location>
        <begin position="837"/>
        <end position="848"/>
    </location>
</feature>
<feature type="compositionally biased region" description="Basic and acidic residues" evidence="11">
    <location>
        <begin position="1"/>
        <end position="31"/>
    </location>
</feature>
<organism evidence="13 14">
    <name type="scientific">Hanseniaspora guilliermondii</name>
    <dbReference type="NCBI Taxonomy" id="56406"/>
    <lineage>
        <taxon>Eukaryota</taxon>
        <taxon>Fungi</taxon>
        <taxon>Dikarya</taxon>
        <taxon>Ascomycota</taxon>
        <taxon>Saccharomycotina</taxon>
        <taxon>Saccharomycetes</taxon>
        <taxon>Saccharomycodales</taxon>
        <taxon>Saccharomycodaceae</taxon>
        <taxon>Hanseniaspora</taxon>
    </lineage>
</organism>
<dbReference type="GO" id="GO:0042393">
    <property type="term" value="F:histone binding"/>
    <property type="evidence" value="ECO:0007669"/>
    <property type="project" value="EnsemblFungi"/>
</dbReference>
<dbReference type="GO" id="GO:2001209">
    <property type="term" value="P:positive regulation of transcription elongation by RNA polymerase I"/>
    <property type="evidence" value="ECO:0007669"/>
    <property type="project" value="EnsemblFungi"/>
</dbReference>
<dbReference type="Pfam" id="PF23291">
    <property type="entry name" value="KOW4_SPT5"/>
    <property type="match status" value="1"/>
</dbReference>
<dbReference type="GO" id="GO:0032044">
    <property type="term" value="C:DSIF complex"/>
    <property type="evidence" value="ECO:0007669"/>
    <property type="project" value="EnsemblFungi"/>
</dbReference>
<keyword evidence="10" id="KW-0175">Coiled coil</keyword>
<keyword evidence="13" id="KW-0648">Protein biosynthesis</keyword>
<evidence type="ECO:0000256" key="7">
    <source>
        <dbReference type="ARBA" id="ARBA00024691"/>
    </source>
</evidence>
<dbReference type="GO" id="GO:0008298">
    <property type="term" value="P:intracellular mRNA localization"/>
    <property type="evidence" value="ECO:0007669"/>
    <property type="project" value="EnsemblFungi"/>
</dbReference>
<evidence type="ECO:0000256" key="5">
    <source>
        <dbReference type="ARBA" id="ARBA00023163"/>
    </source>
</evidence>
<gene>
    <name evidence="13" type="ORF">HGUI_01360</name>
</gene>
<comment type="subcellular location">
    <subcellularLocation>
        <location evidence="1">Nucleus</location>
    </subcellularLocation>
</comment>
<dbReference type="GO" id="GO:2001208">
    <property type="term" value="P:negative regulation of transcription elongation by RNA polymerase I"/>
    <property type="evidence" value="ECO:0007669"/>
    <property type="project" value="EnsemblFungi"/>
</dbReference>
<dbReference type="InterPro" id="IPR041976">
    <property type="entry name" value="KOW_Spt5_3"/>
</dbReference>
<dbReference type="GO" id="GO:0030623">
    <property type="term" value="F:U5 snRNA binding"/>
    <property type="evidence" value="ECO:0007669"/>
    <property type="project" value="EnsemblFungi"/>
</dbReference>
<dbReference type="Pfam" id="PF23042">
    <property type="entry name" value="KOW1_SPT5"/>
    <property type="match status" value="1"/>
</dbReference>
<accession>A0A1L0AYJ1</accession>
<dbReference type="Gene3D" id="2.30.30.30">
    <property type="match status" value="3"/>
</dbReference>
<evidence type="ECO:0000256" key="10">
    <source>
        <dbReference type="SAM" id="Coils"/>
    </source>
</evidence>
<dbReference type="VEuPathDB" id="FungiDB:HGUI_01360"/>
<dbReference type="GO" id="GO:0003746">
    <property type="term" value="F:translation elongation factor activity"/>
    <property type="evidence" value="ECO:0007669"/>
    <property type="project" value="UniProtKB-KW"/>
</dbReference>
<proteinExistence type="inferred from homology"/>
<dbReference type="InterPro" id="IPR041977">
    <property type="entry name" value="KOW_Spt5_4"/>
</dbReference>
<dbReference type="GO" id="GO:0090262">
    <property type="term" value="P:regulation of transcription-coupled nucleotide-excision repair"/>
    <property type="evidence" value="ECO:0007669"/>
    <property type="project" value="EnsemblFungi"/>
</dbReference>
<dbReference type="GO" id="GO:0003677">
    <property type="term" value="F:DNA binding"/>
    <property type="evidence" value="ECO:0007669"/>
    <property type="project" value="EnsemblFungi"/>
</dbReference>
<evidence type="ECO:0000256" key="3">
    <source>
        <dbReference type="ARBA" id="ARBA00020181"/>
    </source>
</evidence>
<dbReference type="Proteomes" id="UP000183365">
    <property type="component" value="Unassembled WGS sequence"/>
</dbReference>
<dbReference type="InterPro" id="IPR017071">
    <property type="entry name" value="TF_Spt5_eukaryote"/>
</dbReference>
<dbReference type="GO" id="GO:0030621">
    <property type="term" value="F:U4 snRNA binding"/>
    <property type="evidence" value="ECO:0007669"/>
    <property type="project" value="EnsemblFungi"/>
</dbReference>
<dbReference type="PANTHER" id="PTHR11125">
    <property type="entry name" value="SUPPRESSOR OF TY 5"/>
    <property type="match status" value="1"/>
</dbReference>
<feature type="compositionally biased region" description="Low complexity" evidence="11">
    <location>
        <begin position="904"/>
        <end position="951"/>
    </location>
</feature>
<dbReference type="GO" id="GO:0030620">
    <property type="term" value="F:U2 snRNA binding"/>
    <property type="evidence" value="ECO:0007669"/>
    <property type="project" value="EnsemblFungi"/>
</dbReference>
<dbReference type="InterPro" id="IPR041978">
    <property type="entry name" value="KOW_Spt5_5"/>
</dbReference>
<evidence type="ECO:0000256" key="6">
    <source>
        <dbReference type="ARBA" id="ARBA00023242"/>
    </source>
</evidence>
<keyword evidence="6" id="KW-0539">Nucleus</keyword>
<evidence type="ECO:0000256" key="2">
    <source>
        <dbReference type="ARBA" id="ARBA00006956"/>
    </source>
</evidence>
<dbReference type="InterPro" id="IPR039659">
    <property type="entry name" value="SPT5"/>
</dbReference>
<evidence type="ECO:0000256" key="11">
    <source>
        <dbReference type="SAM" id="MobiDB-lite"/>
    </source>
</evidence>
<feature type="domain" description="KOW" evidence="12">
    <location>
        <begin position="263"/>
        <end position="290"/>
    </location>
</feature>
<dbReference type="InterPro" id="IPR041973">
    <property type="entry name" value="KOW_Spt5_1"/>
</dbReference>
<evidence type="ECO:0000313" key="13">
    <source>
        <dbReference type="EMBL" id="SGZ39160.1"/>
    </source>
</evidence>
<keyword evidence="14" id="KW-1185">Reference proteome</keyword>
<dbReference type="CDD" id="cd09888">
    <property type="entry name" value="NGN_Euk"/>
    <property type="match status" value="1"/>
</dbReference>
<dbReference type="GO" id="GO:0033553">
    <property type="term" value="C:rDNA heterochromatin"/>
    <property type="evidence" value="ECO:0007669"/>
    <property type="project" value="EnsemblFungi"/>
</dbReference>
<dbReference type="GO" id="GO:0017070">
    <property type="term" value="F:U6 snRNA binding"/>
    <property type="evidence" value="ECO:0007669"/>
    <property type="project" value="EnsemblFungi"/>
</dbReference>
<dbReference type="FunFam" id="2.30.30.30:FF:000058">
    <property type="entry name" value="Transcription elongation factor SPT5"/>
    <property type="match status" value="1"/>
</dbReference>
<dbReference type="Pfam" id="PF23290">
    <property type="entry name" value="KOW5_SPT5"/>
    <property type="match status" value="1"/>
</dbReference>
<feature type="compositionally biased region" description="Acidic residues" evidence="11">
    <location>
        <begin position="61"/>
        <end position="79"/>
    </location>
</feature>
<feature type="compositionally biased region" description="Gly residues" evidence="11">
    <location>
        <begin position="860"/>
        <end position="870"/>
    </location>
</feature>
<keyword evidence="5" id="KW-0804">Transcription</keyword>
<dbReference type="GO" id="GO:0030619">
    <property type="term" value="F:U1 snRNA binding"/>
    <property type="evidence" value="ECO:0007669"/>
    <property type="project" value="EnsemblFungi"/>
</dbReference>
<dbReference type="InterPro" id="IPR036735">
    <property type="entry name" value="NGN_dom_sf"/>
</dbReference>
<comment type="function">
    <text evidence="7">The SPT4-SPT5 complex mediates both activation and inhibition of transcription elongation, and plays a role in pre-mRNA processing. This complex seems to be important for the stability of the RNA polymerase II elongation machinery on the chromatin template but not for the inherent ability of this machinery to translocate down the gene.</text>
</comment>
<dbReference type="GO" id="GO:0003729">
    <property type="term" value="F:mRNA binding"/>
    <property type="evidence" value="ECO:0007669"/>
    <property type="project" value="TreeGrafter"/>
</dbReference>
<dbReference type="SUPFAM" id="SSF50104">
    <property type="entry name" value="Translation proteins SH3-like domain"/>
    <property type="match status" value="1"/>
</dbReference>
<feature type="domain" description="KOW" evidence="12">
    <location>
        <begin position="588"/>
        <end position="613"/>
    </location>
</feature>
<evidence type="ECO:0000256" key="1">
    <source>
        <dbReference type="ARBA" id="ARBA00004123"/>
    </source>
</evidence>
<dbReference type="GO" id="GO:0006338">
    <property type="term" value="P:chromatin remodeling"/>
    <property type="evidence" value="ECO:0007669"/>
    <property type="project" value="EnsemblFungi"/>
</dbReference>
<dbReference type="EMBL" id="FQNF01000018">
    <property type="protein sequence ID" value="SGZ39160.1"/>
    <property type="molecule type" value="Genomic_DNA"/>
</dbReference>
<evidence type="ECO:0000256" key="8">
    <source>
        <dbReference type="ARBA" id="ARBA00029865"/>
    </source>
</evidence>
<dbReference type="PANTHER" id="PTHR11125:SF7">
    <property type="entry name" value="TRANSCRIPTION ELONGATION FACTOR SPT5"/>
    <property type="match status" value="1"/>
</dbReference>
<dbReference type="GO" id="GO:0000993">
    <property type="term" value="F:RNA polymerase II complex binding"/>
    <property type="evidence" value="ECO:0007669"/>
    <property type="project" value="EnsemblFungi"/>
</dbReference>
<dbReference type="AlphaFoldDB" id="A0A1L0AYJ1"/>
<reference evidence="14" key="1">
    <citation type="submission" date="2016-11" db="EMBL/GenBank/DDBJ databases">
        <authorList>
            <person name="Guldener U."/>
        </authorList>
    </citation>
    <scope>NUCLEOTIDE SEQUENCE [LARGE SCALE GENOMIC DNA]</scope>
</reference>
<dbReference type="GO" id="GO:0003727">
    <property type="term" value="F:single-stranded RNA binding"/>
    <property type="evidence" value="ECO:0007669"/>
    <property type="project" value="EnsemblFungi"/>
</dbReference>
<evidence type="ECO:0000256" key="4">
    <source>
        <dbReference type="ARBA" id="ARBA00021370"/>
    </source>
</evidence>
<dbReference type="InterPro" id="IPR005824">
    <property type="entry name" value="KOW"/>
</dbReference>
<dbReference type="GO" id="GO:0070990">
    <property type="term" value="F:snRNP binding"/>
    <property type="evidence" value="ECO:0007669"/>
    <property type="project" value="EnsemblFungi"/>
</dbReference>
<dbReference type="GO" id="GO:0001042">
    <property type="term" value="F:RNA polymerase I core binding"/>
    <property type="evidence" value="ECO:0007669"/>
    <property type="project" value="EnsemblFungi"/>
</dbReference>
<dbReference type="OrthoDB" id="28901at2759"/>
<dbReference type="GO" id="GO:0019843">
    <property type="term" value="F:rRNA binding"/>
    <property type="evidence" value="ECO:0007669"/>
    <property type="project" value="EnsemblFungi"/>
</dbReference>
<dbReference type="GO" id="GO:2000232">
    <property type="term" value="P:regulation of rRNA processing"/>
    <property type="evidence" value="ECO:0007669"/>
    <property type="project" value="EnsemblFungi"/>
</dbReference>
<dbReference type="SMART" id="SM00739">
    <property type="entry name" value="KOW"/>
    <property type="match status" value="5"/>
</dbReference>
<feature type="domain" description="KOW" evidence="12">
    <location>
        <begin position="683"/>
        <end position="710"/>
    </location>
</feature>
<dbReference type="Gene3D" id="3.30.70.940">
    <property type="entry name" value="NusG, N-terminal domain"/>
    <property type="match status" value="1"/>
</dbReference>
<sequence>MSEEVKEVDESVHSDTEGQIEQKDSNTKNIEDIFSDDEEEEEEVDEPKQKKQKPAFNFVDVEAEVSGEDDEDDEDEDELVREGFITREGEGGEGDEEDELTNKRSDALHRQLDAEREKLQEMENEKIAAEFTKRHKENAKRAAQQLEAYNEGFIPQRFLLPSVDTAIIWGVRCRPGQEKALVRKLFLRKQTLDANPKTKNLKIWSIFQRDSFPGRIYIESPKAAVVEKFLQGVPDVYFNQKILVPVQELPSLLSATKKANEVEIESGSYVRIRSGVYKNDLAAVLEVSPNKLSVLLKIVPRIVYELDDVEGGDALGKRKRRTVTAANRPPQALFNPTLALRSDPGNYSMRNNVYIFRNEEYDDGYLIKEFKLNRLITENIIPTVDELTKLNGKENGNLDLSAVSNSLKKAQQANSVFQTGDTVEILSGEQKGSKAVVQTLISSSIVLVKLFGFNQSSEYPSSTLRKIFETGDHVAVINGEHTGDSGLVLQVKNGQVTFISNQTKKNITVTSNNLKKSIDSTPTSNDYVLHDIVTLINKTTACVIEAGHTVFKVKDVKGKVSTVSRSNILNKIDTSRSRNTTVDYYGREVKIGDTVLERVGARREGQVLYIQQNEIFVLSRNIIEDAGVFLVSSYTIEALGSKDDENNKTLNLTQMNPDIVRQQQKQRQKHEDEKKNEVRFGRDVALGKTVTVRALGYKGQLGRVKDVTGDRATIELYSSKKHIVVDKRKLNYMHEEGGKSMSYDELVNKRGSVYRPAKTSSNLNFVSKNNGMPISTQESYGFDGFNDGGKTPGWGAINGGKTPAVGYDRGNATSYGGSSVWAASGAGNATVRGSGSTWNGGNASTWNAGNASTWNSGGTSSWGGNGGASTWGGASAWAKDGAQSTYGNASSWGGNKSAWGPSSNQQGGNASAWGNNANNNNGNNSSWNANKSGNESSWGSNNNGGSSTWAS</sequence>
<dbReference type="GO" id="GO:0032968">
    <property type="term" value="P:positive regulation of transcription elongation by RNA polymerase II"/>
    <property type="evidence" value="ECO:0007669"/>
    <property type="project" value="EnsemblFungi"/>
</dbReference>
<dbReference type="PIRSF" id="PIRSF036945">
    <property type="entry name" value="Spt5"/>
    <property type="match status" value="1"/>
</dbReference>
<dbReference type="InterPro" id="IPR022581">
    <property type="entry name" value="Spt5_N"/>
</dbReference>
<protein>
    <recommendedName>
        <fullName evidence="3">Transcription elongation factor SPT5</fullName>
    </recommendedName>
    <alternativeName>
        <fullName evidence="8 9">Chromatin Elongation factor SPT5</fullName>
    </alternativeName>
    <alternativeName>
        <fullName evidence="4">Transcription elongation factor spt5</fullName>
    </alternativeName>
</protein>
<dbReference type="InterPro" id="IPR008991">
    <property type="entry name" value="Translation_prot_SH3-like_sf"/>
</dbReference>
<feature type="region of interest" description="Disordered" evidence="11">
    <location>
        <begin position="837"/>
        <end position="875"/>
    </location>
</feature>